<reference evidence="6 7" key="1">
    <citation type="submission" date="2020-08" db="EMBL/GenBank/DDBJ databases">
        <title>Sequencing the genomes of 1000 actinobacteria strains.</title>
        <authorList>
            <person name="Klenk H.-P."/>
        </authorList>
    </citation>
    <scope>NUCLEOTIDE SEQUENCE [LARGE SCALE GENOMIC DNA]</scope>
    <source>
        <strain evidence="6 7">DSM 44936</strain>
    </source>
</reference>
<dbReference type="AlphaFoldDB" id="A0A7X0IAF5"/>
<evidence type="ECO:0000256" key="2">
    <source>
        <dbReference type="PIRSR" id="PIRSR001100-2"/>
    </source>
</evidence>
<dbReference type="SUPFAM" id="SSF51989">
    <property type="entry name" value="Glycosyl hydrolases family 6, cellulases"/>
    <property type="match status" value="1"/>
</dbReference>
<gene>
    <name evidence="6" type="ORF">BJ992_000891</name>
</gene>
<feature type="binding site" evidence="2">
    <location>
        <position position="530"/>
    </location>
    <ligand>
        <name>substrate</name>
    </ligand>
</feature>
<dbReference type="InterPro" id="IPR036434">
    <property type="entry name" value="Beta_cellobiohydrolase_sf"/>
</dbReference>
<dbReference type="PANTHER" id="PTHR34876:SF4">
    <property type="entry name" value="1,4-BETA-D-GLUCAN CELLOBIOHYDROLASE C-RELATED"/>
    <property type="match status" value="1"/>
</dbReference>
<dbReference type="RefSeq" id="WP_184978662.1">
    <property type="nucleotide sequence ID" value="NZ_JACHIU010000001.1"/>
</dbReference>
<feature type="binding site" evidence="2">
    <location>
        <position position="224"/>
    </location>
    <ligand>
        <name>substrate</name>
    </ligand>
</feature>
<dbReference type="Pfam" id="PF00553">
    <property type="entry name" value="CBM_2"/>
    <property type="match status" value="1"/>
</dbReference>
<proteinExistence type="inferred from homology"/>
<dbReference type="InterPro" id="IPR016288">
    <property type="entry name" value="Beta_cellobiohydrolase"/>
</dbReference>
<keyword evidence="3" id="KW-0732">Signal</keyword>
<dbReference type="EMBL" id="JACHIU010000001">
    <property type="protein sequence ID" value="MBB6471460.1"/>
    <property type="molecule type" value="Genomic_DNA"/>
</dbReference>
<keyword evidence="7" id="KW-1185">Reference proteome</keyword>
<evidence type="ECO:0000256" key="4">
    <source>
        <dbReference type="SAM" id="MobiDB-lite"/>
    </source>
</evidence>
<feature type="signal peptide" evidence="3">
    <location>
        <begin position="1"/>
        <end position="34"/>
    </location>
</feature>
<dbReference type="SMART" id="SM00637">
    <property type="entry name" value="CBD_II"/>
    <property type="match status" value="1"/>
</dbReference>
<feature type="binding site" evidence="2">
    <location>
        <position position="367"/>
    </location>
    <ligand>
        <name>substrate</name>
    </ligand>
</feature>
<evidence type="ECO:0000256" key="3">
    <source>
        <dbReference type="RuleBase" id="RU361186"/>
    </source>
</evidence>
<feature type="region of interest" description="Disordered" evidence="4">
    <location>
        <begin position="143"/>
        <end position="178"/>
    </location>
</feature>
<dbReference type="PANTHER" id="PTHR34876">
    <property type="match status" value="1"/>
</dbReference>
<dbReference type="Gene3D" id="3.20.20.40">
    <property type="entry name" value="1, 4-beta cellobiohydrolase"/>
    <property type="match status" value="1"/>
</dbReference>
<dbReference type="Pfam" id="PF01341">
    <property type="entry name" value="Glyco_hydro_6"/>
    <property type="match status" value="1"/>
</dbReference>
<evidence type="ECO:0000313" key="6">
    <source>
        <dbReference type="EMBL" id="MBB6471460.1"/>
    </source>
</evidence>
<feature type="compositionally biased region" description="Pro residues" evidence="4">
    <location>
        <begin position="146"/>
        <end position="176"/>
    </location>
</feature>
<comment type="caution">
    <text evidence="6">The sequence shown here is derived from an EMBL/GenBank/DDBJ whole genome shotgun (WGS) entry which is preliminary data.</text>
</comment>
<feature type="chain" id="PRO_5031602836" description="Glucanase" evidence="3">
    <location>
        <begin position="35"/>
        <end position="599"/>
    </location>
</feature>
<comment type="similarity">
    <text evidence="3">Belongs to the glycosyl hydrolase family 6.</text>
</comment>
<keyword evidence="3" id="KW-0136">Cellulose degradation</keyword>
<dbReference type="Gene3D" id="2.60.40.290">
    <property type="match status" value="1"/>
</dbReference>
<dbReference type="Proteomes" id="UP000555564">
    <property type="component" value="Unassembled WGS sequence"/>
</dbReference>
<feature type="binding site" evidence="2">
    <location>
        <position position="503"/>
    </location>
    <ligand>
        <name>substrate</name>
    </ligand>
</feature>
<dbReference type="SUPFAM" id="SSF49384">
    <property type="entry name" value="Carbohydrate-binding domain"/>
    <property type="match status" value="1"/>
</dbReference>
<keyword evidence="3 6" id="KW-0378">Hydrolase</keyword>
<name>A0A7X0IAF5_9ACTN</name>
<feature type="binding site" evidence="2">
    <location>
        <position position="226"/>
    </location>
    <ligand>
        <name>substrate</name>
    </ligand>
</feature>
<evidence type="ECO:0000313" key="7">
    <source>
        <dbReference type="Proteomes" id="UP000555564"/>
    </source>
</evidence>
<dbReference type="InterPro" id="IPR001919">
    <property type="entry name" value="CBD2"/>
</dbReference>
<feature type="binding site" evidence="2">
    <location>
        <position position="534"/>
    </location>
    <ligand>
        <name>substrate</name>
    </ligand>
</feature>
<feature type="binding site" evidence="2">
    <location>
        <position position="364"/>
    </location>
    <ligand>
        <name>substrate</name>
    </ligand>
</feature>
<dbReference type="InterPro" id="IPR008965">
    <property type="entry name" value="CBM2/CBM3_carb-bd_dom_sf"/>
</dbReference>
<feature type="domain" description="CBM2" evidence="5">
    <location>
        <begin position="31"/>
        <end position="142"/>
    </location>
</feature>
<protein>
    <recommendedName>
        <fullName evidence="3">Glucanase</fullName>
        <ecNumber evidence="3">3.2.1.-</ecNumber>
    </recommendedName>
</protein>
<keyword evidence="3" id="KW-0624">Polysaccharide degradation</keyword>
<evidence type="ECO:0000259" key="5">
    <source>
        <dbReference type="PROSITE" id="PS51173"/>
    </source>
</evidence>
<feature type="active site" description="Proton acceptor" evidence="1">
    <location>
        <position position="536"/>
    </location>
</feature>
<dbReference type="InterPro" id="IPR012291">
    <property type="entry name" value="CBM2_carb-bd_dom_sf"/>
</dbReference>
<organism evidence="6 7">
    <name type="scientific">Sphaerisporangium rubeum</name>
    <dbReference type="NCBI Taxonomy" id="321317"/>
    <lineage>
        <taxon>Bacteria</taxon>
        <taxon>Bacillati</taxon>
        <taxon>Actinomycetota</taxon>
        <taxon>Actinomycetes</taxon>
        <taxon>Streptosporangiales</taxon>
        <taxon>Streptosporangiaceae</taxon>
        <taxon>Sphaerisporangium</taxon>
    </lineage>
</organism>
<evidence type="ECO:0000256" key="1">
    <source>
        <dbReference type="PIRSR" id="PIRSR001100-1"/>
    </source>
</evidence>
<dbReference type="GO" id="GO:0030245">
    <property type="term" value="P:cellulose catabolic process"/>
    <property type="evidence" value="ECO:0007669"/>
    <property type="project" value="UniProtKB-KW"/>
</dbReference>
<dbReference type="PROSITE" id="PS51173">
    <property type="entry name" value="CBM2"/>
    <property type="match status" value="1"/>
</dbReference>
<dbReference type="GO" id="GO:0004553">
    <property type="term" value="F:hydrolase activity, hydrolyzing O-glycosyl compounds"/>
    <property type="evidence" value="ECO:0007669"/>
    <property type="project" value="InterPro"/>
</dbReference>
<dbReference type="GO" id="GO:0030247">
    <property type="term" value="F:polysaccharide binding"/>
    <property type="evidence" value="ECO:0007669"/>
    <property type="project" value="UniProtKB-UniRule"/>
</dbReference>
<accession>A0A7X0IAF5</accession>
<dbReference type="PRINTS" id="PR00733">
    <property type="entry name" value="GLHYDRLASE6"/>
</dbReference>
<dbReference type="EC" id="3.2.1.-" evidence="3"/>
<dbReference type="PIRSF" id="PIRSF001100">
    <property type="entry name" value="Beta_cellobiohydrolase"/>
    <property type="match status" value="1"/>
</dbReference>
<keyword evidence="3" id="KW-0119">Carbohydrate metabolism</keyword>
<sequence>MGLAQTPRNLLTVLMAAVLAAVGLVAGTSVRADAAVSCEVTYSTTTWGSGSGGLTASIAVRNTGEPLPRWTLTFTFPGSQRLTQGWSANWTQNGRRVSATSPAWSGTIATGGSFTIGFNATWTGSNPPPTDFALNGVPCRIILIPSPTPTPTPTPTPSPTPTPTPTPSPTPTPTPDVPVDNPFAGVAGYVNQDWTANVESSAVAAGGSAADSMRRLKSVSTAVWLDSIAKVTGGPGVTRGLAAHLDAAVAQGAGYVTLVLYNLPDKDCLNLVSPAELHWQDNGLNRYRTEFVDAITAVVSQPKYARLRVAAIVEPRSLVDLITGNHYVSCVQAGQSGAYTQGIRYALDRLSPLPNVYTYLDAGHAGWIGWDANFGALADLIASVVRDTAAGAASVDGIATNVADYVPTEEPYLTDPYAMIGGSPVRSARFYEWNPYFDERDYATAMRGALIQRGLSSAIGAVIDTSRNGWGGPDRPGSPGVGGTVDEYVDGGRLDRRPYRFSWCNQKGAGLGSRPVANPFPGVDALLWIKPPGESDGAGGPLLPPESDRLVDRMCDPSANNRFNPAVPTNALPNAPMYGDWHHDQFAALVANAYPPAAG</sequence>
<keyword evidence="3 6" id="KW-0326">Glycosidase</keyword>